<proteinExistence type="predicted"/>
<dbReference type="Pfam" id="PF01323">
    <property type="entry name" value="DSBA"/>
    <property type="match status" value="1"/>
</dbReference>
<accession>D8JU67</accession>
<feature type="domain" description="Thioredoxin" evidence="5">
    <location>
        <begin position="97"/>
        <end position="290"/>
    </location>
</feature>
<dbReference type="eggNOG" id="COG1651">
    <property type="taxonomic scope" value="Bacteria"/>
</dbReference>
<dbReference type="InterPro" id="IPR041205">
    <property type="entry name" value="ScsC_N"/>
</dbReference>
<keyword evidence="1" id="KW-0732">Signal</keyword>
<dbReference type="PROSITE" id="PS00194">
    <property type="entry name" value="THIOREDOXIN_1"/>
    <property type="match status" value="1"/>
</dbReference>
<sequence length="300" mass="32276">MSRPSPMSETIFMTVKNFARNIAGSASTGHKAAVVMSVIAAALALPYAAGHLDRIVTPRAHAETVAPTAGGSAFSDEQKKALGEIIKDYLVKNPEIMIDVQTALDEKMQKDQDAKLKSFMAENAKSIFRSPGSSVAGDVNGDITVVEFFDYNCGYCKRGLPEVQKLIQDDKKVRVVFKELPILSKGSEEAARVALAMKRQGKYWEFHQAMLAAKGHADEASALKIAASLGADVAKVKADMASDDVKNELRDDVLLAKNMGINGTPHFLVGDKSIPGAPDDLHDQLEALVTGFRKEGCPIC</sequence>
<keyword evidence="3" id="KW-1015">Disulfide bond</keyword>
<dbReference type="EMBL" id="CP002083">
    <property type="protein sequence ID" value="ADJ22657.1"/>
    <property type="molecule type" value="Genomic_DNA"/>
</dbReference>
<dbReference type="AlphaFoldDB" id="D8JU67"/>
<organism evidence="6 7">
    <name type="scientific">Hyphomicrobium denitrificans (strain ATCC 51888 / DSM 1869 / NCIMB 11706 / TK 0415)</name>
    <dbReference type="NCBI Taxonomy" id="582899"/>
    <lineage>
        <taxon>Bacteria</taxon>
        <taxon>Pseudomonadati</taxon>
        <taxon>Pseudomonadota</taxon>
        <taxon>Alphaproteobacteria</taxon>
        <taxon>Hyphomicrobiales</taxon>
        <taxon>Hyphomicrobiaceae</taxon>
        <taxon>Hyphomicrobium</taxon>
    </lineage>
</organism>
<dbReference type="HOGENOM" id="CLU_000288_47_4_5"/>
<evidence type="ECO:0000256" key="3">
    <source>
        <dbReference type="ARBA" id="ARBA00023157"/>
    </source>
</evidence>
<dbReference type="InterPro" id="IPR017937">
    <property type="entry name" value="Thioredoxin_CS"/>
</dbReference>
<dbReference type="Gene3D" id="3.40.30.10">
    <property type="entry name" value="Glutaredoxin"/>
    <property type="match status" value="1"/>
</dbReference>
<name>D8JU67_HYPDA</name>
<evidence type="ECO:0000313" key="7">
    <source>
        <dbReference type="Proteomes" id="UP000002033"/>
    </source>
</evidence>
<reference evidence="7" key="1">
    <citation type="journal article" date="2011" name="J. Bacteriol.">
        <title>Genome sequences of eight morphologically diverse alphaproteobacteria.</title>
        <authorList>
            <consortium name="US DOE Joint Genome Institute"/>
            <person name="Brown P.J."/>
            <person name="Kysela D.T."/>
            <person name="Buechlein A."/>
            <person name="Hemmerich C."/>
            <person name="Brun Y.V."/>
        </authorList>
    </citation>
    <scope>NUCLEOTIDE SEQUENCE [LARGE SCALE GENOMIC DNA]</scope>
    <source>
        <strain evidence="7">ATCC 51888 / DSM 1869 / NCIB 11706 / TK 0415</strain>
    </source>
</reference>
<evidence type="ECO:0000259" key="5">
    <source>
        <dbReference type="PROSITE" id="PS51352"/>
    </source>
</evidence>
<dbReference type="STRING" id="582899.Hden_0840"/>
<dbReference type="PROSITE" id="PS51352">
    <property type="entry name" value="THIOREDOXIN_2"/>
    <property type="match status" value="1"/>
</dbReference>
<dbReference type="InterPro" id="IPR013766">
    <property type="entry name" value="Thioredoxin_domain"/>
</dbReference>
<keyword evidence="2" id="KW-0560">Oxidoreductase</keyword>
<evidence type="ECO:0000256" key="1">
    <source>
        <dbReference type="ARBA" id="ARBA00022729"/>
    </source>
</evidence>
<dbReference type="CDD" id="cd03023">
    <property type="entry name" value="DsbA_Com1_like"/>
    <property type="match status" value="1"/>
</dbReference>
<dbReference type="KEGG" id="hdn:Hden_0840"/>
<dbReference type="Proteomes" id="UP000002033">
    <property type="component" value="Chromosome"/>
</dbReference>
<dbReference type="PANTHER" id="PTHR13887">
    <property type="entry name" value="GLUTATHIONE S-TRANSFERASE KAPPA"/>
    <property type="match status" value="1"/>
</dbReference>
<dbReference type="Pfam" id="PF18312">
    <property type="entry name" value="ScsC_N"/>
    <property type="match status" value="1"/>
</dbReference>
<evidence type="ECO:0000313" key="6">
    <source>
        <dbReference type="EMBL" id="ADJ22657.1"/>
    </source>
</evidence>
<evidence type="ECO:0000256" key="2">
    <source>
        <dbReference type="ARBA" id="ARBA00023002"/>
    </source>
</evidence>
<protein>
    <submittedName>
        <fullName evidence="6">DSBA oxidoreductase</fullName>
    </submittedName>
</protein>
<dbReference type="GO" id="GO:0015036">
    <property type="term" value="F:disulfide oxidoreductase activity"/>
    <property type="evidence" value="ECO:0007669"/>
    <property type="project" value="UniProtKB-ARBA"/>
</dbReference>
<keyword evidence="7" id="KW-1185">Reference proteome</keyword>
<dbReference type="InterPro" id="IPR001853">
    <property type="entry name" value="DSBA-like_thioredoxin_dom"/>
</dbReference>
<dbReference type="PANTHER" id="PTHR13887:SF14">
    <property type="entry name" value="DISULFIDE BOND FORMATION PROTEIN D"/>
    <property type="match status" value="1"/>
</dbReference>
<evidence type="ECO:0000256" key="4">
    <source>
        <dbReference type="ARBA" id="ARBA00023284"/>
    </source>
</evidence>
<dbReference type="InterPro" id="IPR036249">
    <property type="entry name" value="Thioredoxin-like_sf"/>
</dbReference>
<gene>
    <name evidence="6" type="ordered locus">Hden_0840</name>
</gene>
<keyword evidence="4" id="KW-0676">Redox-active center</keyword>
<dbReference type="SUPFAM" id="SSF52833">
    <property type="entry name" value="Thioredoxin-like"/>
    <property type="match status" value="1"/>
</dbReference>